<dbReference type="OrthoDB" id="9803598at2"/>
<evidence type="ECO:0000256" key="6">
    <source>
        <dbReference type="ARBA" id="ARBA00022723"/>
    </source>
</evidence>
<dbReference type="GO" id="GO:0046872">
    <property type="term" value="F:metal ion binding"/>
    <property type="evidence" value="ECO:0007669"/>
    <property type="project" value="UniProtKB-KW"/>
</dbReference>
<dbReference type="AlphaFoldDB" id="A0A1I0WTP4"/>
<dbReference type="PRINTS" id="PR00095">
    <property type="entry name" value="ANTSNTHASEI"/>
</dbReference>
<dbReference type="GO" id="GO:0004049">
    <property type="term" value="F:anthranilate synthase activity"/>
    <property type="evidence" value="ECO:0007669"/>
    <property type="project" value="UniProtKB-EC"/>
</dbReference>
<sequence length="450" mass="51831">MEVLIEEFSSSLDTFSIYTLFREKNSIFLDSALRENNLGDYSFIGVNPFLTFKSYDNNVWINGELSIEEPFNALEKLMNKYKITNDNSIPFLSGAIGYFSYDMGRTLEKLPTTAKEDVKIPHSYFVFYDNIIIFDHKNNKNYVTALGVKEPKKQSICNILQRIKEGKQVVYEEIINKTEKCLKSNFSKNSYLGAVETFREYIRSGDIYISNLTQRFSCNCNKPSYEIYKDLRIINKAPFAAFMELEGFEVISSSPERFMKIYNRKVETRPIKGTRPRGKDKLEDEKNKIELINSEKDKSELLMIVDLERNDLSKVCKNNSVKVTELFVIEKYATVFHLVSTIEGTLRDDVSSIECIKQCYPGGSITGAPKIRAMEVIEEVEELRRNIYTGAIGYFDYRGNSDFNIVIRTILKEDDTAYFGVGGGITFESNKEDEYEETLHKAKALIKVLQ</sequence>
<dbReference type="InterPro" id="IPR006805">
    <property type="entry name" value="Anth_synth_I_N"/>
</dbReference>
<evidence type="ECO:0000259" key="12">
    <source>
        <dbReference type="Pfam" id="PF04715"/>
    </source>
</evidence>
<dbReference type="InterPro" id="IPR015890">
    <property type="entry name" value="Chorismate_C"/>
</dbReference>
<protein>
    <recommendedName>
        <fullName evidence="4">Anthranilate synthase component 1</fullName>
        <ecNumber evidence="3">2.6.1.85</ecNumber>
    </recommendedName>
</protein>
<feature type="domain" description="Anthranilate synthase component I N-terminal" evidence="12">
    <location>
        <begin position="12"/>
        <end position="143"/>
    </location>
</feature>
<evidence type="ECO:0000256" key="9">
    <source>
        <dbReference type="ARBA" id="ARBA00025634"/>
    </source>
</evidence>
<dbReference type="STRING" id="84698.SAMN04488528_100657"/>
<dbReference type="GO" id="GO:0000162">
    <property type="term" value="P:L-tryptophan biosynthetic process"/>
    <property type="evidence" value="ECO:0007669"/>
    <property type="project" value="TreeGrafter"/>
</dbReference>
<gene>
    <name evidence="13" type="ORF">SAMN04488528_100657</name>
</gene>
<evidence type="ECO:0000256" key="2">
    <source>
        <dbReference type="ARBA" id="ARBA00011575"/>
    </source>
</evidence>
<keyword evidence="14" id="KW-1185">Reference proteome</keyword>
<keyword evidence="8" id="KW-0456">Lyase</keyword>
<dbReference type="Pfam" id="PF00425">
    <property type="entry name" value="Chorismate_bind"/>
    <property type="match status" value="1"/>
</dbReference>
<evidence type="ECO:0000256" key="5">
    <source>
        <dbReference type="ARBA" id="ARBA00022679"/>
    </source>
</evidence>
<comment type="subunit">
    <text evidence="2">Heterotetramer consisting of two non-identical subunits: a beta subunit (TrpG) and a large alpha subunit (TrpE).</text>
</comment>
<keyword evidence="6" id="KW-0479">Metal-binding</keyword>
<evidence type="ECO:0000259" key="11">
    <source>
        <dbReference type="Pfam" id="PF00425"/>
    </source>
</evidence>
<organism evidence="13 14">
    <name type="scientific">Clostridium frigidicarnis</name>
    <dbReference type="NCBI Taxonomy" id="84698"/>
    <lineage>
        <taxon>Bacteria</taxon>
        <taxon>Bacillati</taxon>
        <taxon>Bacillota</taxon>
        <taxon>Clostridia</taxon>
        <taxon>Eubacteriales</taxon>
        <taxon>Clostridiaceae</taxon>
        <taxon>Clostridium</taxon>
    </lineage>
</organism>
<evidence type="ECO:0000313" key="14">
    <source>
        <dbReference type="Proteomes" id="UP000198619"/>
    </source>
</evidence>
<dbReference type="EC" id="2.6.1.85" evidence="3"/>
<keyword evidence="7" id="KW-0460">Magnesium</keyword>
<dbReference type="EMBL" id="FOKI01000006">
    <property type="protein sequence ID" value="SFA92105.1"/>
    <property type="molecule type" value="Genomic_DNA"/>
</dbReference>
<name>A0A1I0WTP4_9CLOT</name>
<reference evidence="13 14" key="1">
    <citation type="submission" date="2016-10" db="EMBL/GenBank/DDBJ databases">
        <authorList>
            <person name="de Groot N.N."/>
        </authorList>
    </citation>
    <scope>NUCLEOTIDE SEQUENCE [LARGE SCALE GENOMIC DNA]</scope>
    <source>
        <strain evidence="13 14">DSM 12271</strain>
    </source>
</reference>
<dbReference type="Proteomes" id="UP000198619">
    <property type="component" value="Unassembled WGS sequence"/>
</dbReference>
<dbReference type="Gene3D" id="3.60.120.10">
    <property type="entry name" value="Anthranilate synthase"/>
    <property type="match status" value="1"/>
</dbReference>
<evidence type="ECO:0000256" key="8">
    <source>
        <dbReference type="ARBA" id="ARBA00023239"/>
    </source>
</evidence>
<accession>A0A1I0WTP4</accession>
<dbReference type="SUPFAM" id="SSF56322">
    <property type="entry name" value="ADC synthase"/>
    <property type="match status" value="1"/>
</dbReference>
<feature type="domain" description="Chorismate-utilising enzyme C-terminal" evidence="11">
    <location>
        <begin position="188"/>
        <end position="441"/>
    </location>
</feature>
<comment type="cofactor">
    <cofactor evidence="1">
        <name>Mg(2+)</name>
        <dbReference type="ChEBI" id="CHEBI:18420"/>
    </cofactor>
</comment>
<evidence type="ECO:0000256" key="3">
    <source>
        <dbReference type="ARBA" id="ARBA00013139"/>
    </source>
</evidence>
<dbReference type="Pfam" id="PF04715">
    <property type="entry name" value="Anth_synt_I_N"/>
    <property type="match status" value="1"/>
</dbReference>
<evidence type="ECO:0000256" key="7">
    <source>
        <dbReference type="ARBA" id="ARBA00022842"/>
    </source>
</evidence>
<evidence type="ECO:0000313" key="13">
    <source>
        <dbReference type="EMBL" id="SFA92105.1"/>
    </source>
</evidence>
<evidence type="ECO:0000256" key="10">
    <source>
        <dbReference type="ARBA" id="ARBA00047683"/>
    </source>
</evidence>
<comment type="catalytic activity">
    <reaction evidence="10">
        <text>chorismate + L-glutamine = anthranilate + pyruvate + L-glutamate + H(+)</text>
        <dbReference type="Rhea" id="RHEA:21732"/>
        <dbReference type="ChEBI" id="CHEBI:15361"/>
        <dbReference type="ChEBI" id="CHEBI:15378"/>
        <dbReference type="ChEBI" id="CHEBI:16567"/>
        <dbReference type="ChEBI" id="CHEBI:29748"/>
        <dbReference type="ChEBI" id="CHEBI:29985"/>
        <dbReference type="ChEBI" id="CHEBI:58359"/>
        <dbReference type="EC" id="4.1.3.27"/>
    </reaction>
</comment>
<dbReference type="GO" id="GO:0046820">
    <property type="term" value="F:4-amino-4-deoxychorismate synthase activity"/>
    <property type="evidence" value="ECO:0007669"/>
    <property type="project" value="UniProtKB-EC"/>
</dbReference>
<dbReference type="InterPro" id="IPR005801">
    <property type="entry name" value="ADC_synthase"/>
</dbReference>
<dbReference type="InterPro" id="IPR005802">
    <property type="entry name" value="ADC_synth_comp_1"/>
</dbReference>
<dbReference type="NCBIfam" id="TIGR00553">
    <property type="entry name" value="pabB"/>
    <property type="match status" value="1"/>
</dbReference>
<evidence type="ECO:0000256" key="4">
    <source>
        <dbReference type="ARBA" id="ARBA00020653"/>
    </source>
</evidence>
<comment type="function">
    <text evidence="9">Part of a heterotetrameric complex that catalyzes the two-step biosynthesis of anthranilate, an intermediate in the biosynthesis of L-tryptophan. In the first step, the glutamine-binding beta subunit (TrpG) of anthranilate synthase (AS) provides the glutamine amidotransferase activity which generates ammonia as a substrate that, along with chorismate, is used in the second step, catalyzed by the large alpha subunit of AS (TrpE) to produce anthranilate. In the absence of TrpG, TrpE can synthesize anthranilate directly from chorismate and high concentrations of ammonia.</text>
</comment>
<evidence type="ECO:0000256" key="1">
    <source>
        <dbReference type="ARBA" id="ARBA00001946"/>
    </source>
</evidence>
<dbReference type="InterPro" id="IPR019999">
    <property type="entry name" value="Anth_synth_I-like"/>
</dbReference>
<dbReference type="PANTHER" id="PTHR11236:SF48">
    <property type="entry name" value="ISOCHORISMATE SYNTHASE MENF"/>
    <property type="match status" value="1"/>
</dbReference>
<proteinExistence type="predicted"/>
<keyword evidence="5" id="KW-0808">Transferase</keyword>
<dbReference type="PANTHER" id="PTHR11236">
    <property type="entry name" value="AMINOBENZOATE/ANTHRANILATE SYNTHASE"/>
    <property type="match status" value="1"/>
</dbReference>
<dbReference type="RefSeq" id="WP_090039446.1">
    <property type="nucleotide sequence ID" value="NZ_FOKI01000006.1"/>
</dbReference>
<dbReference type="GO" id="GO:0009396">
    <property type="term" value="P:folic acid-containing compound biosynthetic process"/>
    <property type="evidence" value="ECO:0007669"/>
    <property type="project" value="InterPro"/>
</dbReference>